<dbReference type="RefSeq" id="WP_275685323.1">
    <property type="nucleotide sequence ID" value="NZ_JAJLJH010000013.1"/>
</dbReference>
<comment type="caution">
    <text evidence="1">The sequence shown here is derived from an EMBL/GenBank/DDBJ whole genome shotgun (WGS) entry which is preliminary data.</text>
</comment>
<dbReference type="AlphaFoldDB" id="A0A9X1YT39"/>
<dbReference type="EMBL" id="JAJLJH010000013">
    <property type="protein sequence ID" value="MCK9689271.1"/>
    <property type="molecule type" value="Genomic_DNA"/>
</dbReference>
<evidence type="ECO:0000313" key="2">
    <source>
        <dbReference type="Proteomes" id="UP001139353"/>
    </source>
</evidence>
<organism evidence="1 2">
    <name type="scientific">Scleromatobacter humisilvae</name>
    <dbReference type="NCBI Taxonomy" id="2897159"/>
    <lineage>
        <taxon>Bacteria</taxon>
        <taxon>Pseudomonadati</taxon>
        <taxon>Pseudomonadota</taxon>
        <taxon>Betaproteobacteria</taxon>
        <taxon>Burkholderiales</taxon>
        <taxon>Sphaerotilaceae</taxon>
        <taxon>Scleromatobacter</taxon>
    </lineage>
</organism>
<protein>
    <submittedName>
        <fullName evidence="1">DUF1439 domain-containing protein</fullName>
    </submittedName>
</protein>
<reference evidence="1" key="1">
    <citation type="submission" date="2021-11" db="EMBL/GenBank/DDBJ databases">
        <title>BS-T2-15 a new species belonging to the Comamonadaceae family isolated from the soil of a French oak forest.</title>
        <authorList>
            <person name="Mieszkin S."/>
            <person name="Alain K."/>
        </authorList>
    </citation>
    <scope>NUCLEOTIDE SEQUENCE</scope>
    <source>
        <strain evidence="1">BS-T2-15</strain>
    </source>
</reference>
<dbReference type="Pfam" id="PF07273">
    <property type="entry name" value="DUF1439"/>
    <property type="match status" value="1"/>
</dbReference>
<evidence type="ECO:0000313" key="1">
    <source>
        <dbReference type="EMBL" id="MCK9689271.1"/>
    </source>
</evidence>
<dbReference type="InterPro" id="IPR010835">
    <property type="entry name" value="DUF1439"/>
</dbReference>
<dbReference type="Gene3D" id="3.15.10.40">
    <property type="entry name" value="Uncharacterised protein PF07273, DUF1439"/>
    <property type="match status" value="1"/>
</dbReference>
<accession>A0A9X1YT39</accession>
<keyword evidence="2" id="KW-1185">Reference proteome</keyword>
<proteinExistence type="predicted"/>
<name>A0A9X1YT39_9BURK</name>
<gene>
    <name evidence="1" type="ORF">LPC04_26440</name>
</gene>
<dbReference type="Proteomes" id="UP001139353">
    <property type="component" value="Unassembled WGS sequence"/>
</dbReference>
<sequence>MSARRVAIGLGVAALLASAGWWAVTTFVPEASIDIDQAQLQQRLDARFPQKNCTMMIACVTISKPVVRLTEGSPRIGLSADVLVSLGHREMPGQVTFSGVLRYVRYEGDFFLDDVRIDNFALTGMSPELVQVVKVRGPDALRRTLQGHPIYTLKGDGPRSALAKLAVRDVSVVDGKVRVTFLRFGG</sequence>